<evidence type="ECO:0000313" key="4">
    <source>
        <dbReference type="Proteomes" id="UP001556367"/>
    </source>
</evidence>
<organism evidence="3 4">
    <name type="scientific">Hohenbuehelia grisea</name>
    <dbReference type="NCBI Taxonomy" id="104357"/>
    <lineage>
        <taxon>Eukaryota</taxon>
        <taxon>Fungi</taxon>
        <taxon>Dikarya</taxon>
        <taxon>Basidiomycota</taxon>
        <taxon>Agaricomycotina</taxon>
        <taxon>Agaricomycetes</taxon>
        <taxon>Agaricomycetidae</taxon>
        <taxon>Agaricales</taxon>
        <taxon>Pleurotineae</taxon>
        <taxon>Pleurotaceae</taxon>
        <taxon>Hohenbuehelia</taxon>
    </lineage>
</organism>
<dbReference type="Proteomes" id="UP001556367">
    <property type="component" value="Unassembled WGS sequence"/>
</dbReference>
<evidence type="ECO:0000259" key="2">
    <source>
        <dbReference type="Pfam" id="PF00462"/>
    </source>
</evidence>
<reference evidence="4" key="1">
    <citation type="submission" date="2024-06" db="EMBL/GenBank/DDBJ databases">
        <title>Multi-omics analyses provide insights into the biosynthesis of the anticancer antibiotic pleurotin in Hohenbuehelia grisea.</title>
        <authorList>
            <person name="Weaver J.A."/>
            <person name="Alberti F."/>
        </authorList>
    </citation>
    <scope>NUCLEOTIDE SEQUENCE [LARGE SCALE GENOMIC DNA]</scope>
    <source>
        <strain evidence="4">T-177</strain>
    </source>
</reference>
<dbReference type="EMBL" id="JASNQZ010000006">
    <property type="protein sequence ID" value="KAL0956854.1"/>
    <property type="molecule type" value="Genomic_DNA"/>
</dbReference>
<dbReference type="InterPro" id="IPR036249">
    <property type="entry name" value="Thioredoxin-like_sf"/>
</dbReference>
<dbReference type="PROSITE" id="PS51354">
    <property type="entry name" value="GLUTAREDOXIN_2"/>
    <property type="match status" value="1"/>
</dbReference>
<proteinExistence type="predicted"/>
<keyword evidence="1" id="KW-0472">Membrane</keyword>
<keyword evidence="1" id="KW-0812">Transmembrane</keyword>
<dbReference type="Gene3D" id="3.40.30.10">
    <property type="entry name" value="Glutaredoxin"/>
    <property type="match status" value="1"/>
</dbReference>
<keyword evidence="1" id="KW-1133">Transmembrane helix</keyword>
<dbReference type="Pfam" id="PF00462">
    <property type="entry name" value="Glutaredoxin"/>
    <property type="match status" value="1"/>
</dbReference>
<gene>
    <name evidence="3" type="ORF">HGRIS_002962</name>
</gene>
<feature type="domain" description="Glutaredoxin" evidence="2">
    <location>
        <begin position="131"/>
        <end position="195"/>
    </location>
</feature>
<dbReference type="PRINTS" id="PR00160">
    <property type="entry name" value="GLUTAREDOXIN"/>
</dbReference>
<dbReference type="PANTHER" id="PTHR45694">
    <property type="entry name" value="GLUTAREDOXIN 2"/>
    <property type="match status" value="1"/>
</dbReference>
<keyword evidence="4" id="KW-1185">Reference proteome</keyword>
<evidence type="ECO:0000313" key="3">
    <source>
        <dbReference type="EMBL" id="KAL0956854.1"/>
    </source>
</evidence>
<feature type="transmembrane region" description="Helical" evidence="1">
    <location>
        <begin position="16"/>
        <end position="36"/>
    </location>
</feature>
<sequence length="225" mass="24912">MDSSPPSFTSIRRSRVLLAVGIFAGALYFFGAPWNWSMSTTLNESSGSASYFSRSSRKPIVDVHHVKEVVEEPVDEIYGLLHLVTRSDGLQLRDDMDVDLNRPLAMEHYSAGDAKVAWGQVKREFESETPIVIFSKTYCPYSKRAKALLEQYDLSPPPKIVEVDLRSDGHIIKQLLMRLTDRGTFPNVVVQGKSIGGSDDVADLHAEGRLKGFLEAAGVSVRGKV</sequence>
<dbReference type="PANTHER" id="PTHR45694:SF5">
    <property type="entry name" value="GLUTAREDOXIN 2"/>
    <property type="match status" value="1"/>
</dbReference>
<accession>A0ABR3JM15</accession>
<dbReference type="SUPFAM" id="SSF52833">
    <property type="entry name" value="Thioredoxin-like"/>
    <property type="match status" value="1"/>
</dbReference>
<comment type="caution">
    <text evidence="3">The sequence shown here is derived from an EMBL/GenBank/DDBJ whole genome shotgun (WGS) entry which is preliminary data.</text>
</comment>
<dbReference type="CDD" id="cd03419">
    <property type="entry name" value="GRX_GRXh_1_2_like"/>
    <property type="match status" value="1"/>
</dbReference>
<dbReference type="InterPro" id="IPR002109">
    <property type="entry name" value="Glutaredoxin"/>
</dbReference>
<evidence type="ECO:0000256" key="1">
    <source>
        <dbReference type="SAM" id="Phobius"/>
    </source>
</evidence>
<name>A0ABR3JM15_9AGAR</name>
<protein>
    <recommendedName>
        <fullName evidence="2">Glutaredoxin domain-containing protein</fullName>
    </recommendedName>
</protein>
<dbReference type="InterPro" id="IPR014025">
    <property type="entry name" value="Glutaredoxin_subgr"/>
</dbReference>